<protein>
    <submittedName>
        <fullName evidence="6">Beta-lactamase-like protein</fullName>
    </submittedName>
</protein>
<evidence type="ECO:0000313" key="6">
    <source>
        <dbReference type="EMBL" id="KXJ84709.1"/>
    </source>
</evidence>
<keyword evidence="2" id="KW-0479">Metal-binding</keyword>
<evidence type="ECO:0000313" key="7">
    <source>
        <dbReference type="Proteomes" id="UP000070501"/>
    </source>
</evidence>
<accession>A0A136IJA3</accession>
<sequence>MTSSSTTFSAPAGSVAKVSIIDTGTRCSAMPVSIFLSPPWDGFDHLNDIPSLSFLIESPAGKKLLFDLGFPADLGSLPPAPSQMWGSLGIDMKVGKDVSQVLVEQGILLRDVGAVVWSHHHSDHIGDIRTFPKTTDVVVGPGFTKAFLPGYPNNPNAELHESYFNGRNLLEIDFSEPDRSLEIGPFRAFDFFGDGSFYLLDTPGHDHGHLAGLARTTSSPDTFIFMAGDLCHHSGELRPSPYLPLPETRADKPAAAASGLTPCIFSLRLLQDKQVARGRKAGEPFFNPGLFVDFEQAVRTIEHTQLPDAADNVFVVMAHDAKLLQGKGKVEFFPAQANDWREKGWKRDNTWKFLGDLM</sequence>
<dbReference type="Proteomes" id="UP000070501">
    <property type="component" value="Unassembled WGS sequence"/>
</dbReference>
<evidence type="ECO:0000256" key="1">
    <source>
        <dbReference type="ARBA" id="ARBA00007749"/>
    </source>
</evidence>
<dbReference type="InterPro" id="IPR036866">
    <property type="entry name" value="RibonucZ/Hydroxyglut_hydro"/>
</dbReference>
<evidence type="ECO:0000256" key="3">
    <source>
        <dbReference type="ARBA" id="ARBA00022801"/>
    </source>
</evidence>
<dbReference type="InParanoid" id="A0A136IJA3"/>
<dbReference type="OrthoDB" id="10250730at2759"/>
<dbReference type="PANTHER" id="PTHR42978">
    <property type="entry name" value="QUORUM-QUENCHING LACTONASE YTNP-RELATED-RELATED"/>
    <property type="match status" value="1"/>
</dbReference>
<dbReference type="PANTHER" id="PTHR42978:SF5">
    <property type="entry name" value="METALLO-BETA-LACTAMASE DOMAIN-CONTAINING PROTEIN"/>
    <property type="match status" value="1"/>
</dbReference>
<organism evidence="6 7">
    <name type="scientific">Microdochium bolleyi</name>
    <dbReference type="NCBI Taxonomy" id="196109"/>
    <lineage>
        <taxon>Eukaryota</taxon>
        <taxon>Fungi</taxon>
        <taxon>Dikarya</taxon>
        <taxon>Ascomycota</taxon>
        <taxon>Pezizomycotina</taxon>
        <taxon>Sordariomycetes</taxon>
        <taxon>Xylariomycetidae</taxon>
        <taxon>Xylariales</taxon>
        <taxon>Microdochiaceae</taxon>
        <taxon>Microdochium</taxon>
    </lineage>
</organism>
<reference evidence="7" key="1">
    <citation type="submission" date="2016-02" db="EMBL/GenBank/DDBJ databases">
        <title>Draft genome sequence of Microdochium bolleyi, a fungal endophyte of beachgrass.</title>
        <authorList>
            <consortium name="DOE Joint Genome Institute"/>
            <person name="David A.S."/>
            <person name="May G."/>
            <person name="Haridas S."/>
            <person name="Lim J."/>
            <person name="Wang M."/>
            <person name="Labutti K."/>
            <person name="Lipzen A."/>
            <person name="Barry K."/>
            <person name="Grigoriev I.V."/>
        </authorList>
    </citation>
    <scope>NUCLEOTIDE SEQUENCE [LARGE SCALE GENOMIC DNA]</scope>
    <source>
        <strain evidence="7">J235TASD1</strain>
    </source>
</reference>
<dbReference type="CDD" id="cd07730">
    <property type="entry name" value="metallo-hydrolase-like_MBL-fold"/>
    <property type="match status" value="1"/>
</dbReference>
<evidence type="ECO:0000259" key="5">
    <source>
        <dbReference type="SMART" id="SM00849"/>
    </source>
</evidence>
<dbReference type="Pfam" id="PF00753">
    <property type="entry name" value="Lactamase_B"/>
    <property type="match status" value="1"/>
</dbReference>
<dbReference type="EMBL" id="KQ964348">
    <property type="protein sequence ID" value="KXJ84709.1"/>
    <property type="molecule type" value="Genomic_DNA"/>
</dbReference>
<name>A0A136IJA3_9PEZI</name>
<evidence type="ECO:0000256" key="2">
    <source>
        <dbReference type="ARBA" id="ARBA00022723"/>
    </source>
</evidence>
<dbReference type="GO" id="GO:0016787">
    <property type="term" value="F:hydrolase activity"/>
    <property type="evidence" value="ECO:0007669"/>
    <property type="project" value="UniProtKB-KW"/>
</dbReference>
<dbReference type="InterPro" id="IPR051013">
    <property type="entry name" value="MBL_superfamily_lactonases"/>
</dbReference>
<feature type="domain" description="Metallo-beta-lactamase" evidence="5">
    <location>
        <begin position="50"/>
        <end position="267"/>
    </location>
</feature>
<gene>
    <name evidence="6" type="ORF">Micbo1qcDRAFT_212563</name>
</gene>
<comment type="similarity">
    <text evidence="1">Belongs to the metallo-beta-lactamase superfamily.</text>
</comment>
<keyword evidence="4" id="KW-0862">Zinc</keyword>
<keyword evidence="7" id="KW-1185">Reference proteome</keyword>
<proteinExistence type="inferred from homology"/>
<dbReference type="SUPFAM" id="SSF56281">
    <property type="entry name" value="Metallo-hydrolase/oxidoreductase"/>
    <property type="match status" value="1"/>
</dbReference>
<dbReference type="Gene3D" id="3.60.15.10">
    <property type="entry name" value="Ribonuclease Z/Hydroxyacylglutathione hydrolase-like"/>
    <property type="match status" value="1"/>
</dbReference>
<evidence type="ECO:0000256" key="4">
    <source>
        <dbReference type="ARBA" id="ARBA00022833"/>
    </source>
</evidence>
<dbReference type="GO" id="GO:0046872">
    <property type="term" value="F:metal ion binding"/>
    <property type="evidence" value="ECO:0007669"/>
    <property type="project" value="UniProtKB-KW"/>
</dbReference>
<dbReference type="STRING" id="196109.A0A136IJA3"/>
<dbReference type="AlphaFoldDB" id="A0A136IJA3"/>
<dbReference type="SMART" id="SM00849">
    <property type="entry name" value="Lactamase_B"/>
    <property type="match status" value="1"/>
</dbReference>
<dbReference type="InterPro" id="IPR001279">
    <property type="entry name" value="Metallo-B-lactamas"/>
</dbReference>
<keyword evidence="3" id="KW-0378">Hydrolase</keyword>